<dbReference type="AlphaFoldDB" id="D4DMJ0"/>
<reference evidence="2 3" key="1">
    <citation type="submission" date="2010-02" db="EMBL/GenBank/DDBJ databases">
        <authorList>
            <person name="Weinstock G."/>
            <person name="Sodergren E."/>
            <person name="Clifton S."/>
            <person name="Fulton L."/>
            <person name="Fulton B."/>
            <person name="Courtney L."/>
            <person name="Fronick C."/>
            <person name="Harrison M."/>
            <person name="Strong C."/>
            <person name="Farmer C."/>
            <person name="Delahaunty K."/>
            <person name="Markovic C."/>
            <person name="Hall O."/>
            <person name="Minx P."/>
            <person name="Tomlinson C."/>
            <person name="Mitreva M."/>
            <person name="Nelson J."/>
            <person name="Hou S."/>
            <person name="Wollam A."/>
            <person name="Pepin K.H."/>
            <person name="Johnson M."/>
            <person name="Bhonagiri V."/>
            <person name="Zhang X."/>
            <person name="Suruliraj S."/>
            <person name="Warren W."/>
            <person name="Chinwalla A."/>
            <person name="Mardis E.R."/>
            <person name="Wilson R.K."/>
        </authorList>
    </citation>
    <scope>NUCLEOTIDE SEQUENCE [LARGE SCALE GENOMIC DNA]</scope>
    <source>
        <strain evidence="2 3">ATCC 29315</strain>
    </source>
</reference>
<protein>
    <submittedName>
        <fullName evidence="2">Uncharacterized protein</fullName>
    </submittedName>
</protein>
<keyword evidence="1" id="KW-0472">Membrane</keyword>
<feature type="transmembrane region" description="Helical" evidence="1">
    <location>
        <begin position="45"/>
        <end position="68"/>
    </location>
</feature>
<evidence type="ECO:0000313" key="2">
    <source>
        <dbReference type="EMBL" id="EFE50907.1"/>
    </source>
</evidence>
<organism evidence="2 3">
    <name type="scientific">Neisseria elongata subsp. glycolytica ATCC 29315</name>
    <dbReference type="NCBI Taxonomy" id="546263"/>
    <lineage>
        <taxon>Bacteria</taxon>
        <taxon>Pseudomonadati</taxon>
        <taxon>Pseudomonadota</taxon>
        <taxon>Betaproteobacteria</taxon>
        <taxon>Neisseriales</taxon>
        <taxon>Neisseriaceae</taxon>
        <taxon>Neisseria</taxon>
    </lineage>
</organism>
<accession>D4DMJ0</accession>
<proteinExistence type="predicted"/>
<name>D4DMJ0_NEIEG</name>
<keyword evidence="1" id="KW-0812">Transmembrane</keyword>
<comment type="caution">
    <text evidence="2">The sequence shown here is derived from an EMBL/GenBank/DDBJ whole genome shotgun (WGS) entry which is preliminary data.</text>
</comment>
<dbReference type="Proteomes" id="UP000005536">
    <property type="component" value="Unassembled WGS sequence"/>
</dbReference>
<dbReference type="EMBL" id="ADBF01000006">
    <property type="protein sequence ID" value="EFE50907.1"/>
    <property type="molecule type" value="Genomic_DNA"/>
</dbReference>
<evidence type="ECO:0000313" key="3">
    <source>
        <dbReference type="Proteomes" id="UP000005536"/>
    </source>
</evidence>
<evidence type="ECO:0000256" key="1">
    <source>
        <dbReference type="SAM" id="Phobius"/>
    </source>
</evidence>
<sequence length="104" mass="10712">MGDFGLFHAEIGLDQCTFGAFAAPVAVAAAGNFAAGFARVFGAGFLLGVFAAACAPFAAAACPAFRTFAAARPSVFRRPFFRAAVVPPARFETFDAFDGGCCCR</sequence>
<gene>
    <name evidence="2" type="ORF">NEIELOOT_00258</name>
</gene>
<keyword evidence="1" id="KW-1133">Transmembrane helix</keyword>